<proteinExistence type="predicted"/>
<protein>
    <submittedName>
        <fullName evidence="2">Uncharacterized protein</fullName>
    </submittedName>
</protein>
<name>A0AAV7MUE1_PLEWA</name>
<dbReference type="AlphaFoldDB" id="A0AAV7MUE1"/>
<sequence length="100" mass="11356">MPVRACQSQRDRRPDSTTANPPAVHGRHLGVRRRHCHLLMLGKCSNPTVILKNRKLRGASYCQGRRCTNHERVCKCVFLNNEDVIQDGGRVALRDIGRRA</sequence>
<dbReference type="EMBL" id="JANPWB010000013">
    <property type="protein sequence ID" value="KAJ1106084.1"/>
    <property type="molecule type" value="Genomic_DNA"/>
</dbReference>
<keyword evidence="3" id="KW-1185">Reference proteome</keyword>
<comment type="caution">
    <text evidence="2">The sequence shown here is derived from an EMBL/GenBank/DDBJ whole genome shotgun (WGS) entry which is preliminary data.</text>
</comment>
<gene>
    <name evidence="2" type="ORF">NDU88_003487</name>
</gene>
<evidence type="ECO:0000256" key="1">
    <source>
        <dbReference type="SAM" id="MobiDB-lite"/>
    </source>
</evidence>
<evidence type="ECO:0000313" key="3">
    <source>
        <dbReference type="Proteomes" id="UP001066276"/>
    </source>
</evidence>
<evidence type="ECO:0000313" key="2">
    <source>
        <dbReference type="EMBL" id="KAJ1106084.1"/>
    </source>
</evidence>
<feature type="region of interest" description="Disordered" evidence="1">
    <location>
        <begin position="1"/>
        <end position="27"/>
    </location>
</feature>
<reference evidence="2" key="1">
    <citation type="journal article" date="2022" name="bioRxiv">
        <title>Sequencing and chromosome-scale assembly of the giantPleurodeles waltlgenome.</title>
        <authorList>
            <person name="Brown T."/>
            <person name="Elewa A."/>
            <person name="Iarovenko S."/>
            <person name="Subramanian E."/>
            <person name="Araus A.J."/>
            <person name="Petzold A."/>
            <person name="Susuki M."/>
            <person name="Suzuki K.-i.T."/>
            <person name="Hayashi T."/>
            <person name="Toyoda A."/>
            <person name="Oliveira C."/>
            <person name="Osipova E."/>
            <person name="Leigh N.D."/>
            <person name="Simon A."/>
            <person name="Yun M.H."/>
        </authorList>
    </citation>
    <scope>NUCLEOTIDE SEQUENCE</scope>
    <source>
        <strain evidence="2">20211129_DDA</strain>
        <tissue evidence="2">Liver</tissue>
    </source>
</reference>
<accession>A0AAV7MUE1</accession>
<organism evidence="2 3">
    <name type="scientific">Pleurodeles waltl</name>
    <name type="common">Iberian ribbed newt</name>
    <dbReference type="NCBI Taxonomy" id="8319"/>
    <lineage>
        <taxon>Eukaryota</taxon>
        <taxon>Metazoa</taxon>
        <taxon>Chordata</taxon>
        <taxon>Craniata</taxon>
        <taxon>Vertebrata</taxon>
        <taxon>Euteleostomi</taxon>
        <taxon>Amphibia</taxon>
        <taxon>Batrachia</taxon>
        <taxon>Caudata</taxon>
        <taxon>Salamandroidea</taxon>
        <taxon>Salamandridae</taxon>
        <taxon>Pleurodelinae</taxon>
        <taxon>Pleurodeles</taxon>
    </lineage>
</organism>
<dbReference type="Proteomes" id="UP001066276">
    <property type="component" value="Chromosome 9"/>
</dbReference>